<feature type="domain" description="Fungal-type protein kinase" evidence="1">
    <location>
        <begin position="175"/>
        <end position="255"/>
    </location>
</feature>
<name>A0A9W8MNQ3_9AGAR</name>
<accession>A0A9W8MNQ3</accession>
<reference evidence="2" key="1">
    <citation type="submission" date="2022-06" db="EMBL/GenBank/DDBJ databases">
        <title>Genome Sequence of Candolleomyces eurysporus.</title>
        <authorList>
            <person name="Buettner E."/>
        </authorList>
    </citation>
    <scope>NUCLEOTIDE SEQUENCE</scope>
    <source>
        <strain evidence="2">VTCC 930004</strain>
    </source>
</reference>
<protein>
    <recommendedName>
        <fullName evidence="1">Fungal-type protein kinase domain-containing protein</fullName>
    </recommendedName>
</protein>
<organism evidence="2 3">
    <name type="scientific">Candolleomyces eurysporus</name>
    <dbReference type="NCBI Taxonomy" id="2828524"/>
    <lineage>
        <taxon>Eukaryota</taxon>
        <taxon>Fungi</taxon>
        <taxon>Dikarya</taxon>
        <taxon>Basidiomycota</taxon>
        <taxon>Agaricomycotina</taxon>
        <taxon>Agaricomycetes</taxon>
        <taxon>Agaricomycetidae</taxon>
        <taxon>Agaricales</taxon>
        <taxon>Agaricineae</taxon>
        <taxon>Psathyrellaceae</taxon>
        <taxon>Candolleomyces</taxon>
    </lineage>
</organism>
<evidence type="ECO:0000313" key="2">
    <source>
        <dbReference type="EMBL" id="KAJ2935648.1"/>
    </source>
</evidence>
<dbReference type="InterPro" id="IPR008266">
    <property type="entry name" value="Tyr_kinase_AS"/>
</dbReference>
<dbReference type="InterPro" id="IPR040976">
    <property type="entry name" value="Pkinase_fungal"/>
</dbReference>
<dbReference type="AlphaFoldDB" id="A0A9W8MNQ3"/>
<dbReference type="OrthoDB" id="312874at2759"/>
<dbReference type="Gene3D" id="1.10.510.10">
    <property type="entry name" value="Transferase(Phosphotransferase) domain 1"/>
    <property type="match status" value="1"/>
</dbReference>
<feature type="domain" description="Fungal-type protein kinase" evidence="1">
    <location>
        <begin position="259"/>
        <end position="429"/>
    </location>
</feature>
<feature type="non-terminal residue" evidence="2">
    <location>
        <position position="1"/>
    </location>
</feature>
<dbReference type="InterPro" id="IPR011009">
    <property type="entry name" value="Kinase-like_dom_sf"/>
</dbReference>
<dbReference type="SUPFAM" id="SSF56112">
    <property type="entry name" value="Protein kinase-like (PK-like)"/>
    <property type="match status" value="1"/>
</dbReference>
<dbReference type="EMBL" id="JANBPK010000425">
    <property type="protein sequence ID" value="KAJ2935648.1"/>
    <property type="molecule type" value="Genomic_DNA"/>
</dbReference>
<dbReference type="GO" id="GO:0004672">
    <property type="term" value="F:protein kinase activity"/>
    <property type="evidence" value="ECO:0007669"/>
    <property type="project" value="InterPro"/>
</dbReference>
<evidence type="ECO:0000259" key="1">
    <source>
        <dbReference type="Pfam" id="PF17667"/>
    </source>
</evidence>
<dbReference type="PROSITE" id="PS00109">
    <property type="entry name" value="PROTEIN_KINASE_TYR"/>
    <property type="match status" value="1"/>
</dbReference>
<dbReference type="Pfam" id="PF17667">
    <property type="entry name" value="Pkinase_fungal"/>
    <property type="match status" value="2"/>
</dbReference>
<evidence type="ECO:0000313" key="3">
    <source>
        <dbReference type="Proteomes" id="UP001140091"/>
    </source>
</evidence>
<gene>
    <name evidence="2" type="ORF">H1R20_g1446</name>
</gene>
<proteinExistence type="predicted"/>
<dbReference type="Proteomes" id="UP001140091">
    <property type="component" value="Unassembled WGS sequence"/>
</dbReference>
<keyword evidence="3" id="KW-1185">Reference proteome</keyword>
<sequence>MSASADRVAEAVSQDSEISSHMLVCETLQFIDRFLAPADDELFNAILQDMEQEAFYTSCRWNGLAENPGELESAYDVPIANIANGVFMSIVNRGRKPADSIQSIWLNRSSAVSASTDPNTAKIRADLNCLIGSADTEHLLLKSIFASWIKTLCVLEVKSWNPRDPEDKDWPVLDRETVLQLMTYMRCTLREQQDRRFVFGMTLFHRSLSVWYGDRQGVIGTATPIDIDQNPLLFIRVVASFSLLSPEKLGYDPTMKLVVVIKQSWRPSGEGTVSEFELYEKAKAGESKCLPTPLAHETLSESSTAERRKGLKLVPVRFSKTKKGYGGVSDEAMVYHVHGPIPGGQQRESIERTLDRIVLEGYGWPIKFFKDIRELLTVYLDVLQAYEHLYNNGLCHRDISPGNIMITFDEASNTVGGWLIDLDHAKYQENYKPETIAEFTSRLSARPEYTTLIAQVTEFAKTPIFSQQRPTPDHLLITFLAWISRKPDSKIDAQHAILCFYHFSTLLDLLPNPPAGTSVSLSDFGINPEVTIFSSVFGTILY</sequence>
<dbReference type="PANTHER" id="PTHR38248">
    <property type="entry name" value="FUNK1 6"/>
    <property type="match status" value="1"/>
</dbReference>
<comment type="caution">
    <text evidence="2">The sequence shown here is derived from an EMBL/GenBank/DDBJ whole genome shotgun (WGS) entry which is preliminary data.</text>
</comment>
<dbReference type="PANTHER" id="PTHR38248:SF2">
    <property type="entry name" value="FUNK1 11"/>
    <property type="match status" value="1"/>
</dbReference>